<dbReference type="Proteomes" id="UP000299102">
    <property type="component" value="Unassembled WGS sequence"/>
</dbReference>
<evidence type="ECO:0000256" key="1">
    <source>
        <dbReference type="SAM" id="MobiDB-lite"/>
    </source>
</evidence>
<feature type="transmembrane region" description="Helical" evidence="2">
    <location>
        <begin position="34"/>
        <end position="52"/>
    </location>
</feature>
<evidence type="ECO:0000256" key="2">
    <source>
        <dbReference type="SAM" id="Phobius"/>
    </source>
</evidence>
<feature type="region of interest" description="Disordered" evidence="1">
    <location>
        <begin position="121"/>
        <end position="147"/>
    </location>
</feature>
<name>A0A4C1Y880_EUMVA</name>
<evidence type="ECO:0000313" key="3">
    <source>
        <dbReference type="EMBL" id="GBP70625.1"/>
    </source>
</evidence>
<organism evidence="3 4">
    <name type="scientific">Eumeta variegata</name>
    <name type="common">Bagworm moth</name>
    <name type="synonym">Eumeta japonica</name>
    <dbReference type="NCBI Taxonomy" id="151549"/>
    <lineage>
        <taxon>Eukaryota</taxon>
        <taxon>Metazoa</taxon>
        <taxon>Ecdysozoa</taxon>
        <taxon>Arthropoda</taxon>
        <taxon>Hexapoda</taxon>
        <taxon>Insecta</taxon>
        <taxon>Pterygota</taxon>
        <taxon>Neoptera</taxon>
        <taxon>Endopterygota</taxon>
        <taxon>Lepidoptera</taxon>
        <taxon>Glossata</taxon>
        <taxon>Ditrysia</taxon>
        <taxon>Tineoidea</taxon>
        <taxon>Psychidae</taxon>
        <taxon>Oiketicinae</taxon>
        <taxon>Eumeta</taxon>
    </lineage>
</organism>
<dbReference type="OrthoDB" id="7487383at2759"/>
<keyword evidence="2" id="KW-0812">Transmembrane</keyword>
<dbReference type="EMBL" id="BGZK01001081">
    <property type="protein sequence ID" value="GBP70625.1"/>
    <property type="molecule type" value="Genomic_DNA"/>
</dbReference>
<comment type="caution">
    <text evidence="3">The sequence shown here is derived from an EMBL/GenBank/DDBJ whole genome shotgun (WGS) entry which is preliminary data.</text>
</comment>
<reference evidence="3 4" key="1">
    <citation type="journal article" date="2019" name="Commun. Biol.">
        <title>The bagworm genome reveals a unique fibroin gene that provides high tensile strength.</title>
        <authorList>
            <person name="Kono N."/>
            <person name="Nakamura H."/>
            <person name="Ohtoshi R."/>
            <person name="Tomita M."/>
            <person name="Numata K."/>
            <person name="Arakawa K."/>
        </authorList>
    </citation>
    <scope>NUCLEOTIDE SEQUENCE [LARGE SCALE GENOMIC DNA]</scope>
</reference>
<keyword evidence="4" id="KW-1185">Reference proteome</keyword>
<accession>A0A4C1Y880</accession>
<protein>
    <submittedName>
        <fullName evidence="3">Uncharacterized protein</fullName>
    </submittedName>
</protein>
<keyword evidence="2" id="KW-0472">Membrane</keyword>
<sequence length="147" mass="16634">MEATGCRLAMTGHGTLVIVSVYFPSSKKLLRRDLRALFAPMTAVIFLAILIVKAPGALTNYVRTIVEKRVKNVALRLVSTYSTAEHRYRVQALQRRLRACVEEVRNENRSDLIEEITKRFGRSPEHSKQRGIFHCPRRRGDSGVPSG</sequence>
<proteinExistence type="predicted"/>
<keyword evidence="2" id="KW-1133">Transmembrane helix</keyword>
<gene>
    <name evidence="3" type="ORF">EVAR_98205_1</name>
</gene>
<evidence type="ECO:0000313" key="4">
    <source>
        <dbReference type="Proteomes" id="UP000299102"/>
    </source>
</evidence>
<dbReference type="AlphaFoldDB" id="A0A4C1Y880"/>